<dbReference type="EMBL" id="CAMXCT020006001">
    <property type="protein sequence ID" value="CAL1167092.1"/>
    <property type="molecule type" value="Genomic_DNA"/>
</dbReference>
<dbReference type="Proteomes" id="UP001152797">
    <property type="component" value="Unassembled WGS sequence"/>
</dbReference>
<feature type="compositionally biased region" description="Basic and acidic residues" evidence="1">
    <location>
        <begin position="444"/>
        <end position="453"/>
    </location>
</feature>
<feature type="region of interest" description="Disordered" evidence="1">
    <location>
        <begin position="1268"/>
        <end position="1307"/>
    </location>
</feature>
<reference evidence="3 4" key="2">
    <citation type="submission" date="2024-05" db="EMBL/GenBank/DDBJ databases">
        <authorList>
            <person name="Chen Y."/>
            <person name="Shah S."/>
            <person name="Dougan E. K."/>
            <person name="Thang M."/>
            <person name="Chan C."/>
        </authorList>
    </citation>
    <scope>NUCLEOTIDE SEQUENCE [LARGE SCALE GENOMIC DNA]</scope>
</reference>
<protein>
    <submittedName>
        <fullName evidence="3">WD repeat-containing protein C25H1.08c</fullName>
    </submittedName>
</protein>
<dbReference type="EMBL" id="CAMXCT030006001">
    <property type="protein sequence ID" value="CAL4801029.1"/>
    <property type="molecule type" value="Genomic_DNA"/>
</dbReference>
<gene>
    <name evidence="2" type="ORF">C1SCF055_LOCUS38670</name>
</gene>
<evidence type="ECO:0000313" key="3">
    <source>
        <dbReference type="EMBL" id="CAL4801029.1"/>
    </source>
</evidence>
<evidence type="ECO:0000313" key="4">
    <source>
        <dbReference type="Proteomes" id="UP001152797"/>
    </source>
</evidence>
<dbReference type="EMBL" id="CAMXCT010006001">
    <property type="protein sequence ID" value="CAI4013717.1"/>
    <property type="molecule type" value="Genomic_DNA"/>
</dbReference>
<evidence type="ECO:0000256" key="1">
    <source>
        <dbReference type="SAM" id="MobiDB-lite"/>
    </source>
</evidence>
<evidence type="ECO:0000313" key="2">
    <source>
        <dbReference type="EMBL" id="CAI4013717.1"/>
    </source>
</evidence>
<feature type="region of interest" description="Disordered" evidence="1">
    <location>
        <begin position="930"/>
        <end position="965"/>
    </location>
</feature>
<feature type="compositionally biased region" description="Basic and acidic residues" evidence="1">
    <location>
        <begin position="755"/>
        <end position="765"/>
    </location>
</feature>
<feature type="compositionally biased region" description="Low complexity" evidence="1">
    <location>
        <begin position="1268"/>
        <end position="1278"/>
    </location>
</feature>
<keyword evidence="4" id="KW-1185">Reference proteome</keyword>
<accession>A0A9P1DNL3</accession>
<dbReference type="SUPFAM" id="SSF53335">
    <property type="entry name" value="S-adenosyl-L-methionine-dependent methyltransferases"/>
    <property type="match status" value="1"/>
</dbReference>
<name>A0A9P1DNL3_9DINO</name>
<dbReference type="OrthoDB" id="410783at2759"/>
<proteinExistence type="predicted"/>
<feature type="region of interest" description="Disordered" evidence="1">
    <location>
        <begin position="730"/>
        <end position="772"/>
    </location>
</feature>
<dbReference type="Gene3D" id="3.40.50.150">
    <property type="entry name" value="Vaccinia Virus protein VP39"/>
    <property type="match status" value="1"/>
</dbReference>
<sequence length="1307" mass="144110">MWAACDSNADCRDVLHKHDPKTKSAHVFGDLCEALPASWVSAFKQELAQRRARVDAAEDAAERREVLSSQSKAFLERAMQLLKDNPFPAARRCWCHKCQRQCRRFPWMSGDALNMLLLEVAGSICVGFSPMGKMYQFLDDSVIPFLAWVWMMRSVQPHVICHECVPKFDPEVLDWCLNYGFEEPQYQLESLVFNARDLGIPVERLRRYTLCFRIEQTLNHDTGFSDGTFGTVAFRELSTTGNVFFCADEQLLAAERQAMAARMFLPPQDSSGNPWPWTALLSEGEYQRLKKYKRLWLNAELGESSGQDFVFVSLSQNAQFVGDHFVSSTTIPTLIRNTILFRLTADSASTTLPSRLAIPVELLAMQMLPVLLPEGHFFHGLVVAWLQRRLSCDPTMRKQKQQMLQQHISMTVLPMVSLWLQSGMLDDGMDVDLFGSSPVVDVDNQTKEGEPAAKRRRDTPSEAAPKSASTKTERALGVKKATRKQTRQCRGCSLWFAPENMASGSNFDVTCKYRVDGVYKIAKSQKRLEWYKEVMANDVSLQMVLAEYAARTTPDSSGRKNQTRRSSTFTVLESVAAKSAVVYENLGKMMYERQYLAFADTFDGGKLTEVQAKQQWLTWKEQAHEPNSTWPAKDNKGPNGELRLWVPTEDIIKFANSIEREKALTTKGKDVKNPTEEEVGKLQKSILMGHDQLSTGFEEHAGQMAQFSRGDAFQANNYDVGDVTHLLVPEKESQAEGSEPADECKEEMEDTGEQDEGKKSKDRKVSKAQSKFKSQQLRFRQDLEWHEQQAKDVVAQVNCMDPEKKETLLNALAICENRLEALSVVLGNDAEQLKQYIAKVKAGSAPGSSLAKVPNASSVAGRQVLGHAPPSASFCDLVIVNEVDIIAQEFTEAESDGCIKATFDKITAARAPIKELASSVHSQVKELTKLKDAAEKPAEQKGKGKKGGGKAAGKGKAGKGKDKGIAGASIAKPNFDLMTVFGPEIARELPWTASGAAPADQKDLDMSRPVILRLPELAKLQEQEPKSMIQNFLADFNKSEMKTKKGRGSQKCPSANPATQSIFDALEASMASFQAVFQDEDLDGTNPLMTFTSEPNQMQPVVELNYMASIRYQAVGAKFVLMASFVNLAEYMSATANVTTSPLTPVRAACLLRDMDRESLKACASKCEVFFGQIREGEALYTPFGFCTVEFSTVGSTGFSIRGVSLQDGNLGDFVATFLKPSLSDPAAKPSKALTALLCFLEKHLGAGMQEALQNGGAAAAALAEAKAAAEAQEAEPGAVEKRQSDTGAPAEPQQQSSQPTANASLH</sequence>
<feature type="compositionally biased region" description="Basic and acidic residues" evidence="1">
    <location>
        <begin position="930"/>
        <end position="942"/>
    </location>
</feature>
<feature type="region of interest" description="Disordered" evidence="1">
    <location>
        <begin position="440"/>
        <end position="482"/>
    </location>
</feature>
<dbReference type="InterPro" id="IPR029063">
    <property type="entry name" value="SAM-dependent_MTases_sf"/>
</dbReference>
<reference evidence="2" key="1">
    <citation type="submission" date="2022-10" db="EMBL/GenBank/DDBJ databases">
        <authorList>
            <person name="Chen Y."/>
            <person name="Dougan E. K."/>
            <person name="Chan C."/>
            <person name="Rhodes N."/>
            <person name="Thang M."/>
        </authorList>
    </citation>
    <scope>NUCLEOTIDE SEQUENCE</scope>
</reference>
<organism evidence="2">
    <name type="scientific">Cladocopium goreaui</name>
    <dbReference type="NCBI Taxonomy" id="2562237"/>
    <lineage>
        <taxon>Eukaryota</taxon>
        <taxon>Sar</taxon>
        <taxon>Alveolata</taxon>
        <taxon>Dinophyceae</taxon>
        <taxon>Suessiales</taxon>
        <taxon>Symbiodiniaceae</taxon>
        <taxon>Cladocopium</taxon>
    </lineage>
</organism>
<feature type="compositionally biased region" description="Acidic residues" evidence="1">
    <location>
        <begin position="739"/>
        <end position="754"/>
    </location>
</feature>
<comment type="caution">
    <text evidence="2">The sequence shown here is derived from an EMBL/GenBank/DDBJ whole genome shotgun (WGS) entry which is preliminary data.</text>
</comment>